<feature type="compositionally biased region" description="Basic and acidic residues" evidence="1">
    <location>
        <begin position="14"/>
        <end position="27"/>
    </location>
</feature>
<name>A0A371HDZ2_MUCPR</name>
<feature type="non-terminal residue" evidence="2">
    <location>
        <position position="1"/>
    </location>
</feature>
<evidence type="ECO:0000313" key="2">
    <source>
        <dbReference type="EMBL" id="RDY01019.1"/>
    </source>
</evidence>
<evidence type="ECO:0000256" key="1">
    <source>
        <dbReference type="SAM" id="MobiDB-lite"/>
    </source>
</evidence>
<gene>
    <name evidence="2" type="ORF">CR513_15709</name>
</gene>
<keyword evidence="3" id="KW-1185">Reference proteome</keyword>
<dbReference type="Proteomes" id="UP000257109">
    <property type="component" value="Unassembled WGS sequence"/>
</dbReference>
<dbReference type="AlphaFoldDB" id="A0A371HDZ2"/>
<organism evidence="2 3">
    <name type="scientific">Mucuna pruriens</name>
    <name type="common">Velvet bean</name>
    <name type="synonym">Dolichos pruriens</name>
    <dbReference type="NCBI Taxonomy" id="157652"/>
    <lineage>
        <taxon>Eukaryota</taxon>
        <taxon>Viridiplantae</taxon>
        <taxon>Streptophyta</taxon>
        <taxon>Embryophyta</taxon>
        <taxon>Tracheophyta</taxon>
        <taxon>Spermatophyta</taxon>
        <taxon>Magnoliopsida</taxon>
        <taxon>eudicotyledons</taxon>
        <taxon>Gunneridae</taxon>
        <taxon>Pentapetalae</taxon>
        <taxon>rosids</taxon>
        <taxon>fabids</taxon>
        <taxon>Fabales</taxon>
        <taxon>Fabaceae</taxon>
        <taxon>Papilionoideae</taxon>
        <taxon>50 kb inversion clade</taxon>
        <taxon>NPAAA clade</taxon>
        <taxon>indigoferoid/millettioid clade</taxon>
        <taxon>Phaseoleae</taxon>
        <taxon>Mucuna</taxon>
    </lineage>
</organism>
<dbReference type="EMBL" id="QJKJ01002855">
    <property type="protein sequence ID" value="RDY01019.1"/>
    <property type="molecule type" value="Genomic_DNA"/>
</dbReference>
<comment type="caution">
    <text evidence="2">The sequence shown here is derived from an EMBL/GenBank/DDBJ whole genome shotgun (WGS) entry which is preliminary data.</text>
</comment>
<protein>
    <submittedName>
        <fullName evidence="2">Uncharacterized protein</fullName>
    </submittedName>
</protein>
<sequence length="112" mass="11778">MLFHKFLGAACGPENERESREEEDKADDKCREVAATWEAMLSIVVGVKETLFFDRVELVLPGPPRALTVGGAALARAREASGGGLAGVTAQGGVGVGVRRGTQRALERAGVE</sequence>
<evidence type="ECO:0000313" key="3">
    <source>
        <dbReference type="Proteomes" id="UP000257109"/>
    </source>
</evidence>
<reference evidence="2" key="1">
    <citation type="submission" date="2018-05" db="EMBL/GenBank/DDBJ databases">
        <title>Draft genome of Mucuna pruriens seed.</title>
        <authorList>
            <person name="Nnadi N.E."/>
            <person name="Vos R."/>
            <person name="Hasami M.H."/>
            <person name="Devisetty U.K."/>
            <person name="Aguiy J.C."/>
        </authorList>
    </citation>
    <scope>NUCLEOTIDE SEQUENCE [LARGE SCALE GENOMIC DNA]</scope>
    <source>
        <strain evidence="2">JCA_2017</strain>
    </source>
</reference>
<proteinExistence type="predicted"/>
<accession>A0A371HDZ2</accession>
<feature type="region of interest" description="Disordered" evidence="1">
    <location>
        <begin position="7"/>
        <end position="27"/>
    </location>
</feature>